<keyword evidence="4" id="KW-0812">Transmembrane</keyword>
<dbReference type="EMBL" id="JAVRFE010000054">
    <property type="protein sequence ID" value="MDT0459971.1"/>
    <property type="molecule type" value="Genomic_DNA"/>
</dbReference>
<dbReference type="Proteomes" id="UP001180551">
    <property type="component" value="Unassembled WGS sequence"/>
</dbReference>
<keyword evidence="2" id="KW-0442">Lipid degradation</keyword>
<name>A0ABU2TGA9_9ACTN</name>
<gene>
    <name evidence="5" type="ORF">RM550_30330</name>
</gene>
<proteinExistence type="predicted"/>
<organism evidence="5 6">
    <name type="scientific">Streptomyces mooreae</name>
    <dbReference type="NCBI Taxonomy" id="3075523"/>
    <lineage>
        <taxon>Bacteria</taxon>
        <taxon>Bacillati</taxon>
        <taxon>Actinomycetota</taxon>
        <taxon>Actinomycetes</taxon>
        <taxon>Kitasatosporales</taxon>
        <taxon>Streptomycetaceae</taxon>
        <taxon>Streptomyces</taxon>
    </lineage>
</organism>
<dbReference type="InterPro" id="IPR029058">
    <property type="entry name" value="AB_hydrolase_fold"/>
</dbReference>
<evidence type="ECO:0000256" key="3">
    <source>
        <dbReference type="ARBA" id="ARBA00023098"/>
    </source>
</evidence>
<reference evidence="5" key="1">
    <citation type="submission" date="2024-05" db="EMBL/GenBank/DDBJ databases">
        <title>30 novel species of actinomycetes from the DSMZ collection.</title>
        <authorList>
            <person name="Nouioui I."/>
        </authorList>
    </citation>
    <scope>NUCLEOTIDE SEQUENCE</scope>
    <source>
        <strain evidence="5">DSM 41527</strain>
    </source>
</reference>
<protein>
    <submittedName>
        <fullName evidence="5">Hydrolase</fullName>
    </submittedName>
</protein>
<dbReference type="Pfam" id="PF03403">
    <property type="entry name" value="PAF-AH_p_II"/>
    <property type="match status" value="1"/>
</dbReference>
<dbReference type="PANTHER" id="PTHR10272:SF0">
    <property type="entry name" value="PLATELET-ACTIVATING FACTOR ACETYLHYDROLASE"/>
    <property type="match status" value="1"/>
</dbReference>
<accession>A0ABU2TGA9</accession>
<keyword evidence="4" id="KW-1133">Transmembrane helix</keyword>
<evidence type="ECO:0000256" key="4">
    <source>
        <dbReference type="SAM" id="Phobius"/>
    </source>
</evidence>
<evidence type="ECO:0000313" key="6">
    <source>
        <dbReference type="Proteomes" id="UP001180551"/>
    </source>
</evidence>
<dbReference type="RefSeq" id="WP_311626953.1">
    <property type="nucleotide sequence ID" value="NZ_JAVRFE010000054.1"/>
</dbReference>
<comment type="caution">
    <text evidence="5">The sequence shown here is derived from an EMBL/GenBank/DDBJ whole genome shotgun (WGS) entry which is preliminary data.</text>
</comment>
<evidence type="ECO:0000313" key="5">
    <source>
        <dbReference type="EMBL" id="MDT0459971.1"/>
    </source>
</evidence>
<keyword evidence="4" id="KW-0472">Membrane</keyword>
<keyword evidence="1 5" id="KW-0378">Hydrolase</keyword>
<dbReference type="SUPFAM" id="SSF53474">
    <property type="entry name" value="alpha/beta-Hydrolases"/>
    <property type="match status" value="1"/>
</dbReference>
<feature type="transmembrane region" description="Helical" evidence="4">
    <location>
        <begin position="12"/>
        <end position="31"/>
    </location>
</feature>
<dbReference type="GO" id="GO:0016787">
    <property type="term" value="F:hydrolase activity"/>
    <property type="evidence" value="ECO:0007669"/>
    <property type="project" value="UniProtKB-KW"/>
</dbReference>
<dbReference type="PANTHER" id="PTHR10272">
    <property type="entry name" value="PLATELET-ACTIVATING FACTOR ACETYLHYDROLASE"/>
    <property type="match status" value="1"/>
</dbReference>
<dbReference type="Gene3D" id="3.40.50.1820">
    <property type="entry name" value="alpha/beta hydrolase"/>
    <property type="match status" value="1"/>
</dbReference>
<keyword evidence="6" id="KW-1185">Reference proteome</keyword>
<evidence type="ECO:0000256" key="2">
    <source>
        <dbReference type="ARBA" id="ARBA00022963"/>
    </source>
</evidence>
<keyword evidence="3" id="KW-0443">Lipid metabolism</keyword>
<sequence>MRGSGGRRARRFVVVGALVVAGVLVAVPAGGRKAAGVAGTDGVAVPAGGSPRVPADGPPADAMTLPAPTGRYRVGTVALHLTHRSRTDPWAGRQTYRELMVSVRYPARAGAGRYPTAPQLSAREAAAFDVRNNFSEQVPPGKVRWAATRTSAHVGAPLAAGRPSRRWLPVVLYSPGVGDPRSFGSTLCDELASRGYAVVTIDHTYEAPAVEFPDGRLARSVLATELAKAQKSGRITELLKKVSGVRVADVRFVLDELAERGAASPVPAGLRRALDLHAVGMFGQSAGGFTAVQTMHDDRRIKAAVNLDGVMGYTQRDDDPAHPSTVGREGVDRPLLLMGMAGNTHHTVASWGAVWRHSTGAWLRDLTLRGSRHASYTDAEALVPQIARRVGLSRTEVTALIGTVDPARAVAAQRAYVSAFFDRWLRGRDDGGLLDGPSGRFPEVRFVR</sequence>
<evidence type="ECO:0000256" key="1">
    <source>
        <dbReference type="ARBA" id="ARBA00022801"/>
    </source>
</evidence>